<evidence type="ECO:0000256" key="3">
    <source>
        <dbReference type="ARBA" id="ARBA00022475"/>
    </source>
</evidence>
<dbReference type="EMBL" id="AAXW01000022">
    <property type="protein sequence ID" value="EAZ90634.1"/>
    <property type="molecule type" value="Genomic_DNA"/>
</dbReference>
<dbReference type="GO" id="GO:0015031">
    <property type="term" value="P:protein transport"/>
    <property type="evidence" value="ECO:0007669"/>
    <property type="project" value="UniProtKB-KW"/>
</dbReference>
<dbReference type="OrthoDB" id="9793581at2"/>
<keyword evidence="6 8" id="KW-0472">Membrane</keyword>
<dbReference type="Pfam" id="PF02472">
    <property type="entry name" value="ExbD"/>
    <property type="match status" value="1"/>
</dbReference>
<evidence type="ECO:0000256" key="8">
    <source>
        <dbReference type="SAM" id="Phobius"/>
    </source>
</evidence>
<dbReference type="PANTHER" id="PTHR30558:SF3">
    <property type="entry name" value="BIOPOLYMER TRANSPORT PROTEIN EXBD-RELATED"/>
    <property type="match status" value="1"/>
</dbReference>
<evidence type="ECO:0000256" key="1">
    <source>
        <dbReference type="ARBA" id="ARBA00004162"/>
    </source>
</evidence>
<organism evidence="9 10">
    <name type="scientific">Crocosphaera chwakensis CCY0110</name>
    <dbReference type="NCBI Taxonomy" id="391612"/>
    <lineage>
        <taxon>Bacteria</taxon>
        <taxon>Bacillati</taxon>
        <taxon>Cyanobacteriota</taxon>
        <taxon>Cyanophyceae</taxon>
        <taxon>Oscillatoriophycideae</taxon>
        <taxon>Chroococcales</taxon>
        <taxon>Aphanothecaceae</taxon>
        <taxon>Crocosphaera</taxon>
        <taxon>Crocosphaera chwakensis</taxon>
    </lineage>
</organism>
<evidence type="ECO:0000256" key="6">
    <source>
        <dbReference type="ARBA" id="ARBA00023136"/>
    </source>
</evidence>
<evidence type="ECO:0000256" key="4">
    <source>
        <dbReference type="ARBA" id="ARBA00022692"/>
    </source>
</evidence>
<comment type="subcellular location">
    <subcellularLocation>
        <location evidence="1">Cell membrane</location>
        <topology evidence="1">Single-pass membrane protein</topology>
    </subcellularLocation>
    <subcellularLocation>
        <location evidence="7">Cell membrane</location>
        <topology evidence="7">Single-pass type II membrane protein</topology>
    </subcellularLocation>
</comment>
<evidence type="ECO:0000256" key="7">
    <source>
        <dbReference type="RuleBase" id="RU003879"/>
    </source>
</evidence>
<gene>
    <name evidence="9" type="ORF">CY0110_08166</name>
</gene>
<dbReference type="Proteomes" id="UP000003781">
    <property type="component" value="Unassembled WGS sequence"/>
</dbReference>
<keyword evidence="3" id="KW-1003">Cell membrane</keyword>
<sequence>MRLPDETEPTAEINIVPMIDVIFSILAFVIISTMFLTRSEGLPINLPSAKTAEPQETKQINVTIEPDGDIFVDRQPVQVNSLKSSITGLIGENKQGLVIINADKQVDHGRVVTVMDMVRQVQGAKLAIAATKK</sequence>
<evidence type="ECO:0000256" key="2">
    <source>
        <dbReference type="ARBA" id="ARBA00005811"/>
    </source>
</evidence>
<keyword evidence="10" id="KW-1185">Reference proteome</keyword>
<dbReference type="InterPro" id="IPR003400">
    <property type="entry name" value="ExbD"/>
</dbReference>
<feature type="transmembrane region" description="Helical" evidence="8">
    <location>
        <begin position="15"/>
        <end position="36"/>
    </location>
</feature>
<evidence type="ECO:0000313" key="9">
    <source>
        <dbReference type="EMBL" id="EAZ90634.1"/>
    </source>
</evidence>
<dbReference type="AlphaFoldDB" id="A3ISB8"/>
<keyword evidence="7" id="KW-0813">Transport</keyword>
<evidence type="ECO:0000256" key="5">
    <source>
        <dbReference type="ARBA" id="ARBA00022989"/>
    </source>
</evidence>
<dbReference type="GO" id="GO:0005886">
    <property type="term" value="C:plasma membrane"/>
    <property type="evidence" value="ECO:0007669"/>
    <property type="project" value="UniProtKB-SubCell"/>
</dbReference>
<dbReference type="Gene3D" id="3.30.420.270">
    <property type="match status" value="1"/>
</dbReference>
<accession>A3ISB8</accession>
<dbReference type="GO" id="GO:0022857">
    <property type="term" value="F:transmembrane transporter activity"/>
    <property type="evidence" value="ECO:0007669"/>
    <property type="project" value="InterPro"/>
</dbReference>
<keyword evidence="7" id="KW-0653">Protein transport</keyword>
<dbReference type="RefSeq" id="WP_008276274.1">
    <property type="nucleotide sequence ID" value="NZ_AAXW01000022.1"/>
</dbReference>
<name>A3ISB8_9CHRO</name>
<keyword evidence="5 8" id="KW-1133">Transmembrane helix</keyword>
<dbReference type="eggNOG" id="COG0848">
    <property type="taxonomic scope" value="Bacteria"/>
</dbReference>
<evidence type="ECO:0000313" key="10">
    <source>
        <dbReference type="Proteomes" id="UP000003781"/>
    </source>
</evidence>
<keyword evidence="4 7" id="KW-0812">Transmembrane</keyword>
<dbReference type="PANTHER" id="PTHR30558">
    <property type="entry name" value="EXBD MEMBRANE COMPONENT OF PMF-DRIVEN MACROMOLECULE IMPORT SYSTEM"/>
    <property type="match status" value="1"/>
</dbReference>
<proteinExistence type="inferred from homology"/>
<comment type="caution">
    <text evidence="9">The sequence shown here is derived from an EMBL/GenBank/DDBJ whole genome shotgun (WGS) entry which is preliminary data.</text>
</comment>
<reference evidence="9 10" key="1">
    <citation type="submission" date="2007-03" db="EMBL/GenBank/DDBJ databases">
        <authorList>
            <person name="Stal L."/>
            <person name="Ferriera S."/>
            <person name="Johnson J."/>
            <person name="Kravitz S."/>
            <person name="Beeson K."/>
            <person name="Sutton G."/>
            <person name="Rogers Y.-H."/>
            <person name="Friedman R."/>
            <person name="Frazier M."/>
            <person name="Venter J.C."/>
        </authorList>
    </citation>
    <scope>NUCLEOTIDE SEQUENCE [LARGE SCALE GENOMIC DNA]</scope>
    <source>
        <strain evidence="9 10">CCY0110</strain>
    </source>
</reference>
<protein>
    <submittedName>
        <fullName evidence="9">Biopolymer transport protein ExbD/TolR</fullName>
    </submittedName>
</protein>
<comment type="similarity">
    <text evidence="2 7">Belongs to the ExbD/TolR family.</text>
</comment>